<accession>A0A438ENC5</accession>
<dbReference type="Proteomes" id="UP000288805">
    <property type="component" value="Unassembled WGS sequence"/>
</dbReference>
<dbReference type="EMBL" id="QGNW01001231">
    <property type="protein sequence ID" value="RVW49210.1"/>
    <property type="molecule type" value="Genomic_DNA"/>
</dbReference>
<reference evidence="1 2" key="1">
    <citation type="journal article" date="2018" name="PLoS Genet.">
        <title>Population sequencing reveals clonal diversity and ancestral inbreeding in the grapevine cultivar Chardonnay.</title>
        <authorList>
            <person name="Roach M.J."/>
            <person name="Johnson D.L."/>
            <person name="Bohlmann J."/>
            <person name="van Vuuren H.J."/>
            <person name="Jones S.J."/>
            <person name="Pretorius I.S."/>
            <person name="Schmidt S.A."/>
            <person name="Borneman A.R."/>
        </authorList>
    </citation>
    <scope>NUCLEOTIDE SEQUENCE [LARGE SCALE GENOMIC DNA]</scope>
    <source>
        <strain evidence="2">cv. Chardonnay</strain>
        <tissue evidence="1">Leaf</tissue>
    </source>
</reference>
<comment type="caution">
    <text evidence="1">The sequence shown here is derived from an EMBL/GenBank/DDBJ whole genome shotgun (WGS) entry which is preliminary data.</text>
</comment>
<dbReference type="AlphaFoldDB" id="A0A438ENC5"/>
<proteinExistence type="predicted"/>
<gene>
    <name evidence="1" type="ORF">CK203_087466</name>
</gene>
<evidence type="ECO:0000313" key="1">
    <source>
        <dbReference type="EMBL" id="RVW49210.1"/>
    </source>
</evidence>
<name>A0A438ENC5_VITVI</name>
<evidence type="ECO:0000313" key="2">
    <source>
        <dbReference type="Proteomes" id="UP000288805"/>
    </source>
</evidence>
<organism evidence="1 2">
    <name type="scientific">Vitis vinifera</name>
    <name type="common">Grape</name>
    <dbReference type="NCBI Taxonomy" id="29760"/>
    <lineage>
        <taxon>Eukaryota</taxon>
        <taxon>Viridiplantae</taxon>
        <taxon>Streptophyta</taxon>
        <taxon>Embryophyta</taxon>
        <taxon>Tracheophyta</taxon>
        <taxon>Spermatophyta</taxon>
        <taxon>Magnoliopsida</taxon>
        <taxon>eudicotyledons</taxon>
        <taxon>Gunneridae</taxon>
        <taxon>Pentapetalae</taxon>
        <taxon>rosids</taxon>
        <taxon>Vitales</taxon>
        <taxon>Vitaceae</taxon>
        <taxon>Viteae</taxon>
        <taxon>Vitis</taxon>
    </lineage>
</organism>
<protein>
    <submittedName>
        <fullName evidence="1">Uncharacterized protein</fullName>
    </submittedName>
</protein>
<sequence length="119" mass="13462">MLMDTIGRINQDTLNWLEAIPFEKWALSHDGCQRYDIMTMNMSEVFNSEEYTSCVDAKINANIVKASSHEVVLYDHFQGLFHVKASRGSKKTSSGGRTYRVNLREHGCTCGKTLIDGLQ</sequence>